<dbReference type="EMBL" id="MU117961">
    <property type="protein sequence ID" value="KAF9654299.1"/>
    <property type="molecule type" value="Genomic_DNA"/>
</dbReference>
<evidence type="ECO:0000313" key="2">
    <source>
        <dbReference type="Proteomes" id="UP000886501"/>
    </source>
</evidence>
<gene>
    <name evidence="1" type="ORF">BDM02DRAFT_3182112</name>
</gene>
<proteinExistence type="predicted"/>
<reference evidence="1" key="1">
    <citation type="submission" date="2019-10" db="EMBL/GenBank/DDBJ databases">
        <authorList>
            <consortium name="DOE Joint Genome Institute"/>
            <person name="Kuo A."/>
            <person name="Miyauchi S."/>
            <person name="Kiss E."/>
            <person name="Drula E."/>
            <person name="Kohler A."/>
            <person name="Sanchez-Garcia M."/>
            <person name="Andreopoulos B."/>
            <person name="Barry K.W."/>
            <person name="Bonito G."/>
            <person name="Buee M."/>
            <person name="Carver A."/>
            <person name="Chen C."/>
            <person name="Cichocki N."/>
            <person name="Clum A."/>
            <person name="Culley D."/>
            <person name="Crous P.W."/>
            <person name="Fauchery L."/>
            <person name="Girlanda M."/>
            <person name="Hayes R."/>
            <person name="Keri Z."/>
            <person name="Labutti K."/>
            <person name="Lipzen A."/>
            <person name="Lombard V."/>
            <person name="Magnuson J."/>
            <person name="Maillard F."/>
            <person name="Morin E."/>
            <person name="Murat C."/>
            <person name="Nolan M."/>
            <person name="Ohm R."/>
            <person name="Pangilinan J."/>
            <person name="Pereira M."/>
            <person name="Perotto S."/>
            <person name="Peter M."/>
            <person name="Riley R."/>
            <person name="Sitrit Y."/>
            <person name="Stielow B."/>
            <person name="Szollosi G."/>
            <person name="Zifcakova L."/>
            <person name="Stursova M."/>
            <person name="Spatafora J.W."/>
            <person name="Tedersoo L."/>
            <person name="Vaario L.-M."/>
            <person name="Yamada A."/>
            <person name="Yan M."/>
            <person name="Wang P."/>
            <person name="Xu J."/>
            <person name="Bruns T."/>
            <person name="Baldrian P."/>
            <person name="Vilgalys R."/>
            <person name="Henrissat B."/>
            <person name="Grigoriev I.V."/>
            <person name="Hibbett D."/>
            <person name="Nagy L.G."/>
            <person name="Martin F.M."/>
        </authorList>
    </citation>
    <scope>NUCLEOTIDE SEQUENCE</scope>
    <source>
        <strain evidence="1">P2</strain>
    </source>
</reference>
<reference evidence="1" key="2">
    <citation type="journal article" date="2020" name="Nat. Commun.">
        <title>Large-scale genome sequencing of mycorrhizal fungi provides insights into the early evolution of symbiotic traits.</title>
        <authorList>
            <person name="Miyauchi S."/>
            <person name="Kiss E."/>
            <person name="Kuo A."/>
            <person name="Drula E."/>
            <person name="Kohler A."/>
            <person name="Sanchez-Garcia M."/>
            <person name="Morin E."/>
            <person name="Andreopoulos B."/>
            <person name="Barry K.W."/>
            <person name="Bonito G."/>
            <person name="Buee M."/>
            <person name="Carver A."/>
            <person name="Chen C."/>
            <person name="Cichocki N."/>
            <person name="Clum A."/>
            <person name="Culley D."/>
            <person name="Crous P.W."/>
            <person name="Fauchery L."/>
            <person name="Girlanda M."/>
            <person name="Hayes R.D."/>
            <person name="Keri Z."/>
            <person name="LaButti K."/>
            <person name="Lipzen A."/>
            <person name="Lombard V."/>
            <person name="Magnuson J."/>
            <person name="Maillard F."/>
            <person name="Murat C."/>
            <person name="Nolan M."/>
            <person name="Ohm R.A."/>
            <person name="Pangilinan J."/>
            <person name="Pereira M.F."/>
            <person name="Perotto S."/>
            <person name="Peter M."/>
            <person name="Pfister S."/>
            <person name="Riley R."/>
            <person name="Sitrit Y."/>
            <person name="Stielow J.B."/>
            <person name="Szollosi G."/>
            <person name="Zifcakova L."/>
            <person name="Stursova M."/>
            <person name="Spatafora J.W."/>
            <person name="Tedersoo L."/>
            <person name="Vaario L.M."/>
            <person name="Yamada A."/>
            <person name="Yan M."/>
            <person name="Wang P."/>
            <person name="Xu J."/>
            <person name="Bruns T."/>
            <person name="Baldrian P."/>
            <person name="Vilgalys R."/>
            <person name="Dunand C."/>
            <person name="Henrissat B."/>
            <person name="Grigoriev I.V."/>
            <person name="Hibbett D."/>
            <person name="Nagy L.G."/>
            <person name="Martin F.M."/>
        </authorList>
    </citation>
    <scope>NUCLEOTIDE SEQUENCE</scope>
    <source>
        <strain evidence="1">P2</strain>
    </source>
</reference>
<keyword evidence="2" id="KW-1185">Reference proteome</keyword>
<comment type="caution">
    <text evidence="1">The sequence shown here is derived from an EMBL/GenBank/DDBJ whole genome shotgun (WGS) entry which is preliminary data.</text>
</comment>
<protein>
    <submittedName>
        <fullName evidence="1">Uncharacterized protein</fullName>
    </submittedName>
</protein>
<evidence type="ECO:0000313" key="1">
    <source>
        <dbReference type="EMBL" id="KAF9654299.1"/>
    </source>
</evidence>
<organism evidence="1 2">
    <name type="scientific">Thelephora ganbajun</name>
    <name type="common">Ganba fungus</name>
    <dbReference type="NCBI Taxonomy" id="370292"/>
    <lineage>
        <taxon>Eukaryota</taxon>
        <taxon>Fungi</taxon>
        <taxon>Dikarya</taxon>
        <taxon>Basidiomycota</taxon>
        <taxon>Agaricomycotina</taxon>
        <taxon>Agaricomycetes</taxon>
        <taxon>Thelephorales</taxon>
        <taxon>Thelephoraceae</taxon>
        <taxon>Thelephora</taxon>
    </lineage>
</organism>
<sequence length="976" mass="106068">MPNSIVSDVWSVRDPTGSDESLGQRRLRHIEYVQVRNLTPFPVRDAFASALTQPPARPQFNIHGKLSDDLDITIGRRQGRRISTTSTHTSKSVKSDTDDGLSLGLSDGGRKRSSSKASSRVDPPSPLVSGSIRRLSQRSKHVPHPSSVGSSSSIRRREFTTGTSATTTTAAFSVSRVFSDLSQKGLETVVSSRLVETFITVSVPEVPIDDLHSSPSKRSFNSPPTSPIKHSPSMPPQSTHRRGPSVNGSGSTSRASAVSNGPTPTKRQPAGRHVAPKLSSPKTSHRSTISLSHPFPSTPTSEGPLQYPSVPNFISPIHRPSINPAFALDDLSTPGIVDWTDLSMQKAKVELWGRVGTGWGVNATVKGKGKEKEPTQTTDEWKPLETWEIDLTGLVPLPKHIASNPALLPSNTLLIRLSPPGQTYYLPHGSHSRSPSRPPSPTGGHVSDPEVDASKSREGSGHTITPRTPHVRTLFQSEEQEPSDHLTKGRGRHLREPAKTASWNDLLKLVNLHAVIYETRQNLTEVEHNVDLLIATDSIQPLKRKEAQLRRRISDVECDRQGVLYNSSLLSQQIQAKREELVKRRNVLVEANKLLEDQRDDASEADMLLHAESSDLAALRSRLTPTRTTLLSTLASIFPIELLSPPDLLYTILAVPLPIPLSAPDPGPPLSMPSHKDVTEEGIATALGFAAQVLQLMATYLGEVLVYPITCVGSRSLIKDGISAMVGPRMFPLFSKGVDTYRFEYGVFLLNKNIEMLMANRNLRALDMRHTLPNLKNLLLTLTSGESVQLPRSESMNSLPTVGLRTPPRVVSPVPTIRVLESTPPTAQFVHEYVASESHKSNSPPGSGSTTPTNGPMIDSASGRKSMTFLDLSPFTGFLRSRYPTSTRTISRKSSSGECSDVRSVDMNSEADEGSEAFEDAYEVHEQEVSGGERGKAEMNGHANGTGAEEEKHPGEEDGTITPVTRGVLLHPAATG</sequence>
<dbReference type="Proteomes" id="UP000886501">
    <property type="component" value="Unassembled WGS sequence"/>
</dbReference>
<name>A0ACB6ZXL5_THEGA</name>
<accession>A0ACB6ZXL5</accession>